<dbReference type="Proteomes" id="UP001630303">
    <property type="component" value="Unassembled WGS sequence"/>
</dbReference>
<dbReference type="EMBL" id="JAROCE010000002">
    <property type="protein sequence ID" value="MFM2720393.1"/>
    <property type="molecule type" value="Genomic_DNA"/>
</dbReference>
<dbReference type="RefSeq" id="WP_408905399.1">
    <property type="nucleotide sequence ID" value="NZ_JAROCE010000002.1"/>
</dbReference>
<keyword evidence="2" id="KW-1185">Reference proteome</keyword>
<protein>
    <submittedName>
        <fullName evidence="1">Uncharacterized protein</fullName>
    </submittedName>
</protein>
<sequence>MDEMLVDVDTWHPDTRRMLDRAIRFPLDSDLEEISDAAASEIFAMVARREYTPLTRR</sequence>
<reference evidence="1 2" key="1">
    <citation type="submission" date="2023-03" db="EMBL/GenBank/DDBJ databases">
        <title>MT1 and MT2 Draft Genomes of Novel Species.</title>
        <authorList>
            <person name="Venkateswaran K."/>
        </authorList>
    </citation>
    <scope>NUCLEOTIDE SEQUENCE [LARGE SCALE GENOMIC DNA]</scope>
    <source>
        <strain evidence="1 2">IF8SW-P5</strain>
    </source>
</reference>
<name>A0ABW9GFA5_9MICO</name>
<accession>A0ABW9GFA5</accession>
<gene>
    <name evidence="1" type="ORF">P5G46_07745</name>
</gene>
<evidence type="ECO:0000313" key="1">
    <source>
        <dbReference type="EMBL" id="MFM2720393.1"/>
    </source>
</evidence>
<comment type="caution">
    <text evidence="1">The sequence shown here is derived from an EMBL/GenBank/DDBJ whole genome shotgun (WGS) entry which is preliminary data.</text>
</comment>
<proteinExistence type="predicted"/>
<evidence type="ECO:0000313" key="2">
    <source>
        <dbReference type="Proteomes" id="UP001630303"/>
    </source>
</evidence>
<organism evidence="1 2">
    <name type="scientific">Microbacterium mcarthurae</name>
    <dbReference type="NCBI Taxonomy" id="3035918"/>
    <lineage>
        <taxon>Bacteria</taxon>
        <taxon>Bacillati</taxon>
        <taxon>Actinomycetota</taxon>
        <taxon>Actinomycetes</taxon>
        <taxon>Micrococcales</taxon>
        <taxon>Microbacteriaceae</taxon>
        <taxon>Microbacterium</taxon>
    </lineage>
</organism>